<dbReference type="Proteomes" id="UP001214530">
    <property type="component" value="Chromosome"/>
</dbReference>
<organism evidence="1 2">
    <name type="scientific">Candidatus Pedobacter colombiensis</name>
    <dbReference type="NCBI Taxonomy" id="3121371"/>
    <lineage>
        <taxon>Bacteria</taxon>
        <taxon>Pseudomonadati</taxon>
        <taxon>Bacteroidota</taxon>
        <taxon>Sphingobacteriia</taxon>
        <taxon>Sphingobacteriales</taxon>
        <taxon>Sphingobacteriaceae</taxon>
        <taxon>Pedobacter</taxon>
    </lineage>
</organism>
<sequence length="398" mass="46398">MDFENDIIIISQQPWDTEIGSNCKDIALELSKTNRVLYINSPLDRITLVRDRNDQKIKRRIDVINGRENGLIQIKDNLWNYYPDCIVESINWLNSHFLFNLINRFNNLKFSSSIKKALKQLNFKNFILFNDNEMFKGFYLKEFLKPELSIYYSRDYMIGVDYWKKHGVKLEARLIAKSDLCFSNSEYLAEYCRKFNQNSFNVGQGCDVEDFVNIRTKVPEDLKNLERKTIGYVGSLNSERLDIQVIERISDSFPECYIVLVGPEDDQFKSSKLHQSENVIFIGLKPVNDLPAYINSFDVCINPQLINQITIGNYPRKIDEYLAMGKAVVATKTTTMDFFADFVYLAETSLDYISLIKVALEEDDEILKDKRKAFALTHTWPESVKVMSMEIKKMLKVL</sequence>
<dbReference type="Gene3D" id="3.40.50.2000">
    <property type="entry name" value="Glycogen Phosphorylase B"/>
    <property type="match status" value="1"/>
</dbReference>
<accession>A0AAJ5WAV7</accession>
<keyword evidence="1" id="KW-0808">Transferase</keyword>
<proteinExistence type="predicted"/>
<dbReference type="EMBL" id="CP119313">
    <property type="protein sequence ID" value="WEK21202.1"/>
    <property type="molecule type" value="Genomic_DNA"/>
</dbReference>
<dbReference type="AlphaFoldDB" id="A0AAJ5WAV7"/>
<reference evidence="1" key="1">
    <citation type="submission" date="2023-03" db="EMBL/GenBank/DDBJ databases">
        <title>Andean soil-derived lignocellulolytic bacterial consortium as a source of novel taxa and putative plastic-active enzymes.</title>
        <authorList>
            <person name="Diaz-Garcia L."/>
            <person name="Chuvochina M."/>
            <person name="Feuerriegel G."/>
            <person name="Bunk B."/>
            <person name="Sproer C."/>
            <person name="Streit W.R."/>
            <person name="Rodriguez L.M."/>
            <person name="Overmann J."/>
            <person name="Jimenez D.J."/>
        </authorList>
    </citation>
    <scope>NUCLEOTIDE SEQUENCE</scope>
    <source>
        <strain evidence="1">MAG 3858</strain>
    </source>
</reference>
<gene>
    <name evidence="1" type="ORF">P0Y49_08615</name>
</gene>
<dbReference type="Gene3D" id="3.40.50.11010">
    <property type="match status" value="1"/>
</dbReference>
<dbReference type="SUPFAM" id="SSF53756">
    <property type="entry name" value="UDP-Glycosyltransferase/glycogen phosphorylase"/>
    <property type="match status" value="1"/>
</dbReference>
<evidence type="ECO:0000313" key="1">
    <source>
        <dbReference type="EMBL" id="WEK21202.1"/>
    </source>
</evidence>
<name>A0AAJ5WAV7_9SPHI</name>
<dbReference type="GO" id="GO:0016757">
    <property type="term" value="F:glycosyltransferase activity"/>
    <property type="evidence" value="ECO:0007669"/>
    <property type="project" value="UniProtKB-KW"/>
</dbReference>
<keyword evidence="1" id="KW-0328">Glycosyltransferase</keyword>
<dbReference type="Pfam" id="PF13692">
    <property type="entry name" value="Glyco_trans_1_4"/>
    <property type="match status" value="1"/>
</dbReference>
<evidence type="ECO:0000313" key="2">
    <source>
        <dbReference type="Proteomes" id="UP001214530"/>
    </source>
</evidence>
<dbReference type="EC" id="2.4.-.-" evidence="1"/>
<protein>
    <submittedName>
        <fullName evidence="1">Glycosyltransferase</fullName>
        <ecNumber evidence="1">2.4.-.-</ecNumber>
    </submittedName>
</protein>